<keyword evidence="1" id="KW-0175">Coiled coil</keyword>
<accession>A0ABU1VHE5</accession>
<dbReference type="RefSeq" id="WP_204734395.1">
    <property type="nucleotide sequence ID" value="NZ_JAVDWE010000016.1"/>
</dbReference>
<dbReference type="Proteomes" id="UP001265550">
    <property type="component" value="Unassembled WGS sequence"/>
</dbReference>
<feature type="coiled-coil region" evidence="1">
    <location>
        <begin position="162"/>
        <end position="189"/>
    </location>
</feature>
<name>A0ABU1VHE5_9BURK</name>
<gene>
    <name evidence="2" type="ORF">J2X09_004492</name>
</gene>
<protein>
    <recommendedName>
        <fullName evidence="4">Molecular chaperone DnaJ</fullName>
    </recommendedName>
</protein>
<dbReference type="EMBL" id="JAVDWE010000016">
    <property type="protein sequence ID" value="MDR7096735.1"/>
    <property type="molecule type" value="Genomic_DNA"/>
</dbReference>
<evidence type="ECO:0000313" key="3">
    <source>
        <dbReference type="Proteomes" id="UP001265550"/>
    </source>
</evidence>
<evidence type="ECO:0000313" key="2">
    <source>
        <dbReference type="EMBL" id="MDR7096735.1"/>
    </source>
</evidence>
<sequence length="360" mass="40366">MSRSDSRAAALHVLPSVTQPPSAAARAYNLQLTRIDKLRSQLAEMEALAQRHRLALHGAVEPLRRQVAREQRALALALDGHLQGKWLSRVQADTARTVLRQLARVLAEAGDAAMRELHDRHSPRTLAQLRQDAADALRQRLESVLGEPLEDEGQNLSAEQLLRAGMERLRQAQEDVRQHRREAAQARRARKTPGALARQAEEHDADTLLRRLFRQLASALHPDRETDPQARLHKTALMSEANAAYEKRDLVALLQIQARAELADPTAVQRLSDERLALLTLLLKQQVAGLERERAARQGALAHEFDLPEGVSMNANTLLQSRIDQTRALERALAQLAQDQAQVDDPVRLKRWLNARRDGP</sequence>
<proteinExistence type="predicted"/>
<keyword evidence="3" id="KW-1185">Reference proteome</keyword>
<organism evidence="2 3">
    <name type="scientific">Hydrogenophaga laconesensis</name>
    <dbReference type="NCBI Taxonomy" id="1805971"/>
    <lineage>
        <taxon>Bacteria</taxon>
        <taxon>Pseudomonadati</taxon>
        <taxon>Pseudomonadota</taxon>
        <taxon>Betaproteobacteria</taxon>
        <taxon>Burkholderiales</taxon>
        <taxon>Comamonadaceae</taxon>
        <taxon>Hydrogenophaga</taxon>
    </lineage>
</organism>
<evidence type="ECO:0000256" key="1">
    <source>
        <dbReference type="SAM" id="Coils"/>
    </source>
</evidence>
<evidence type="ECO:0008006" key="4">
    <source>
        <dbReference type="Google" id="ProtNLM"/>
    </source>
</evidence>
<feature type="coiled-coil region" evidence="1">
    <location>
        <begin position="28"/>
        <end position="55"/>
    </location>
</feature>
<reference evidence="2 3" key="1">
    <citation type="submission" date="2023-07" db="EMBL/GenBank/DDBJ databases">
        <title>Sorghum-associated microbial communities from plants grown in Nebraska, USA.</title>
        <authorList>
            <person name="Schachtman D."/>
        </authorList>
    </citation>
    <scope>NUCLEOTIDE SEQUENCE [LARGE SCALE GENOMIC DNA]</scope>
    <source>
        <strain evidence="2 3">BE240</strain>
    </source>
</reference>
<comment type="caution">
    <text evidence="2">The sequence shown here is derived from an EMBL/GenBank/DDBJ whole genome shotgun (WGS) entry which is preliminary data.</text>
</comment>